<dbReference type="AlphaFoldDB" id="A0A2K6JUY2"/>
<dbReference type="GeneTree" id="ENSGT00510000048902"/>
<feature type="compositionally biased region" description="Basic and acidic residues" evidence="1">
    <location>
        <begin position="419"/>
        <end position="434"/>
    </location>
</feature>
<reference evidence="2" key="3">
    <citation type="submission" date="2025-09" db="UniProtKB">
        <authorList>
            <consortium name="Ensembl"/>
        </authorList>
    </citation>
    <scope>IDENTIFICATION</scope>
</reference>
<reference evidence="2" key="2">
    <citation type="submission" date="2025-08" db="UniProtKB">
        <authorList>
            <consortium name="Ensembl"/>
        </authorList>
    </citation>
    <scope>IDENTIFICATION</scope>
</reference>
<feature type="compositionally biased region" description="Basic and acidic residues" evidence="1">
    <location>
        <begin position="354"/>
        <end position="363"/>
    </location>
</feature>
<feature type="compositionally biased region" description="Basic and acidic residues" evidence="1">
    <location>
        <begin position="444"/>
        <end position="454"/>
    </location>
</feature>
<feature type="compositionally biased region" description="Acidic residues" evidence="1">
    <location>
        <begin position="318"/>
        <end position="327"/>
    </location>
</feature>
<dbReference type="InterPro" id="IPR029625">
    <property type="entry name" value="FAM169"/>
</dbReference>
<protein>
    <submittedName>
        <fullName evidence="2">Family with sequence similarity 169 member A</fullName>
    </submittedName>
</protein>
<dbReference type="OMA" id="DQTHKVL"/>
<name>A0A2K6JUY2_RHIBE</name>
<accession>A0A2K6JUY2</accession>
<evidence type="ECO:0000313" key="2">
    <source>
        <dbReference type="Ensembl" id="ENSRBIP00000002813.1"/>
    </source>
</evidence>
<dbReference type="Proteomes" id="UP000233180">
    <property type="component" value="Unassembled WGS sequence"/>
</dbReference>
<dbReference type="PANTHER" id="PTHR22442:SF3">
    <property type="entry name" value="SOLUBLE LAMIN-ASSOCIATED PROTEIN OF 75 KDA"/>
    <property type="match status" value="1"/>
</dbReference>
<proteinExistence type="predicted"/>
<keyword evidence="3" id="KW-1185">Reference proteome</keyword>
<feature type="compositionally biased region" description="Polar residues" evidence="1">
    <location>
        <begin position="498"/>
        <end position="509"/>
    </location>
</feature>
<feature type="region of interest" description="Disordered" evidence="1">
    <location>
        <begin position="419"/>
        <end position="610"/>
    </location>
</feature>
<feature type="compositionally biased region" description="Polar residues" evidence="1">
    <location>
        <begin position="298"/>
        <end position="315"/>
    </location>
</feature>
<feature type="compositionally biased region" description="Acidic residues" evidence="1">
    <location>
        <begin position="382"/>
        <end position="393"/>
    </location>
</feature>
<dbReference type="PANTHER" id="PTHR22442">
    <property type="match status" value="1"/>
</dbReference>
<sequence>MAFPVDMLENCSHEELENSAEDYMSDLRCGDPENPECFSLLNITIPISLSNVGFVPLYGGDQTQKILALFAPEDSLTAVALYLADQWWAIDDIVKTSVPSREGLKQVSTLGERVVLYVLNRIIYRKQEMERNEIPFLCHSSTDYAKILWKKGEAIGFYSVKPTACKQYFEKYPGDHELLWEVEGVGHWYQRIPVTRALQREALKIPAVSQNEPKRPMSGEYGPAYVPEYEARTEDNQSSEMQLTIDSLKDAFASTSEGHDKTSVSTRTRSSNLKRPKIGKRFQDSEFSSSQGEDEKTSQTSPTASLNKLESTARPSESSEEFLEEEPEQRGIEFEDESSDKDARPALETPPQQEKQDGEKESELEPMNGEIMDDSLKTSLITEEEDSTSEVLDEELKLQPFNSSEDSTNLVPLVVESSKLSEADATDKTPRIPDSEMLMDEGTSDVKGHMEEKLSLLPRKKAHLGSSDNVATMSHEERSDGGFPNSVIAEFSEEPVSENLSPNTTSSLEDQGEEGVAEPQETSTALPQSSLIEVELEDVPFSQNAGQKNQSEEQSEASSEQLDQFTQSAEKAVDSSSEEIEVEVPVVDRRNLRRKAKGHKGPAKKKAKLT</sequence>
<reference evidence="2 3" key="1">
    <citation type="submission" date="2016-06" db="EMBL/GenBank/DDBJ databases">
        <title>Genome of Rhinopithecus bieti.</title>
        <authorList>
            <person name="Wu"/>
            <person name="C.-I. and Zhang"/>
            <person name="Y."/>
        </authorList>
    </citation>
    <scope>NUCLEOTIDE SEQUENCE</scope>
</reference>
<feature type="compositionally biased region" description="Basic residues" evidence="1">
    <location>
        <begin position="591"/>
        <end position="610"/>
    </location>
</feature>
<organism evidence="2 3">
    <name type="scientific">Rhinopithecus bieti</name>
    <name type="common">Black snub-nosed monkey</name>
    <name type="synonym">Pygathrix bieti</name>
    <dbReference type="NCBI Taxonomy" id="61621"/>
    <lineage>
        <taxon>Eukaryota</taxon>
        <taxon>Metazoa</taxon>
        <taxon>Chordata</taxon>
        <taxon>Craniata</taxon>
        <taxon>Vertebrata</taxon>
        <taxon>Euteleostomi</taxon>
        <taxon>Mammalia</taxon>
        <taxon>Eutheria</taxon>
        <taxon>Euarchontoglires</taxon>
        <taxon>Primates</taxon>
        <taxon>Haplorrhini</taxon>
        <taxon>Catarrhini</taxon>
        <taxon>Cercopithecidae</taxon>
        <taxon>Colobinae</taxon>
        <taxon>Rhinopithecus</taxon>
    </lineage>
</organism>
<evidence type="ECO:0000256" key="1">
    <source>
        <dbReference type="SAM" id="MobiDB-lite"/>
    </source>
</evidence>
<evidence type="ECO:0000313" key="3">
    <source>
        <dbReference type="Proteomes" id="UP000233180"/>
    </source>
</evidence>
<feature type="region of interest" description="Disordered" evidence="1">
    <location>
        <begin position="254"/>
        <end position="393"/>
    </location>
</feature>
<gene>
    <name evidence="2" type="primary">FAM169A</name>
</gene>
<feature type="compositionally biased region" description="Polar residues" evidence="1">
    <location>
        <begin position="520"/>
        <end position="531"/>
    </location>
</feature>
<dbReference type="Ensembl" id="ENSRBIT00000014780.1">
    <property type="protein sequence ID" value="ENSRBIP00000002813.1"/>
    <property type="gene ID" value="ENSRBIG00000013278.1"/>
</dbReference>